<organism evidence="2 3">
    <name type="scientific">Brasilonema sennae CENA114</name>
    <dbReference type="NCBI Taxonomy" id="415709"/>
    <lineage>
        <taxon>Bacteria</taxon>
        <taxon>Bacillati</taxon>
        <taxon>Cyanobacteriota</taxon>
        <taxon>Cyanophyceae</taxon>
        <taxon>Nostocales</taxon>
        <taxon>Scytonemataceae</taxon>
        <taxon>Brasilonema</taxon>
        <taxon>Bromeliae group (in: Brasilonema)</taxon>
    </lineage>
</organism>
<gene>
    <name evidence="2" type="ORF">DP114_21455</name>
</gene>
<dbReference type="Pfam" id="PF15919">
    <property type="entry name" value="HicB_lk_antitox"/>
    <property type="match status" value="1"/>
</dbReference>
<dbReference type="AlphaFoldDB" id="A0A856MRZ5"/>
<dbReference type="SUPFAM" id="SSF143100">
    <property type="entry name" value="TTHA1013/TTHA0281-like"/>
    <property type="match status" value="1"/>
</dbReference>
<protein>
    <submittedName>
        <fullName evidence="2">Type II toxin-antitoxin system HicB family antitoxin</fullName>
    </submittedName>
</protein>
<dbReference type="InterPro" id="IPR035069">
    <property type="entry name" value="TTHA1013/TTHA0281-like"/>
</dbReference>
<keyword evidence="3" id="KW-1185">Reference proteome</keyword>
<name>A0A856MRZ5_9CYAN</name>
<evidence type="ECO:0000313" key="2">
    <source>
        <dbReference type="EMBL" id="QDL12357.1"/>
    </source>
</evidence>
<dbReference type="Gene3D" id="3.30.160.250">
    <property type="match status" value="1"/>
</dbReference>
<dbReference type="PANTHER" id="PTHR34504">
    <property type="entry name" value="ANTITOXIN HICB"/>
    <property type="match status" value="1"/>
</dbReference>
<evidence type="ECO:0000259" key="1">
    <source>
        <dbReference type="Pfam" id="PF15919"/>
    </source>
</evidence>
<dbReference type="InterPro" id="IPR051404">
    <property type="entry name" value="TA_system_antitoxin"/>
</dbReference>
<sequence>MAKLQAESKRKVLLYPGEDGYFVVEVPSLPGCISQGKTREEAVANIEEAIALYIEVLQERGESVPEDRVEVVLV</sequence>
<proteinExistence type="predicted"/>
<dbReference type="KEGG" id="bsen:DP114_21455"/>
<feature type="domain" description="HicB-like antitoxin of toxin-antitoxin system" evidence="1">
    <location>
        <begin position="14"/>
        <end position="66"/>
    </location>
</feature>
<evidence type="ECO:0000313" key="3">
    <source>
        <dbReference type="Proteomes" id="UP000503129"/>
    </source>
</evidence>
<dbReference type="EMBL" id="CP030118">
    <property type="protein sequence ID" value="QDL12357.1"/>
    <property type="molecule type" value="Genomic_DNA"/>
</dbReference>
<dbReference type="Proteomes" id="UP000503129">
    <property type="component" value="Chromosome"/>
</dbReference>
<reference evidence="2 3" key="1">
    <citation type="submission" date="2018-06" db="EMBL/GenBank/DDBJ databases">
        <title>Comparative genomics of Brasilonema spp. strains.</title>
        <authorList>
            <person name="Alvarenga D.O."/>
            <person name="Fiore M.F."/>
            <person name="Varani A.M."/>
        </authorList>
    </citation>
    <scope>NUCLEOTIDE SEQUENCE [LARGE SCALE GENOMIC DNA]</scope>
    <source>
        <strain evidence="2 3">CENA114</strain>
    </source>
</reference>
<dbReference type="InterPro" id="IPR031807">
    <property type="entry name" value="HicB-like"/>
</dbReference>
<accession>A0A856MRZ5</accession>
<dbReference type="PANTHER" id="PTHR34504:SF2">
    <property type="entry name" value="UPF0150 PROTEIN SSL0259"/>
    <property type="match status" value="1"/>
</dbReference>